<feature type="region of interest" description="Disordered" evidence="1">
    <location>
        <begin position="1"/>
        <end position="96"/>
    </location>
</feature>
<name>A0A178HYE2_9HYPH</name>
<reference evidence="3 4" key="1">
    <citation type="submission" date="2016-03" db="EMBL/GenBank/DDBJ databases">
        <title>Genome sequencing of Devosia sp. S37.</title>
        <authorList>
            <person name="Mohd Nor M."/>
        </authorList>
    </citation>
    <scope>NUCLEOTIDE SEQUENCE [LARGE SCALE GENOMIC DNA]</scope>
    <source>
        <strain evidence="3 4">S37</strain>
    </source>
</reference>
<evidence type="ECO:0000313" key="3">
    <source>
        <dbReference type="EMBL" id="OAM77490.1"/>
    </source>
</evidence>
<dbReference type="InterPro" id="IPR038610">
    <property type="entry name" value="FliK-like_C_sf"/>
</dbReference>
<feature type="compositionally biased region" description="Low complexity" evidence="1">
    <location>
        <begin position="249"/>
        <end position="260"/>
    </location>
</feature>
<sequence length="488" mass="49893">MTIISGPAGNVGSRPFGGPQPARDGEGTPGLFASVLKNRAETAPSETGARTGKAANANGRTETTAPKDSSGSDGTDQALAASLDLQAPDASPADPAPMVGLVEALTALKASLDSGATPDPELLARVEEALTSLADALGLNLAELPLPEDFAALLEQTKGAETGLAGALNLLLGPLADPAAANGTAAHDQVKALTDKLAALLAALEAGAVREEKLAASGMKPGAPMAEEIETALGRFAATLSAAIPEEPALAPPSLKASEPVLTGKPAQAEAQPAASGDAVRPDESSGRREDRPAGTEAPKPQAAAGLAEAEADVAPPASAQAQQQDAATIRIEAGPRVVQAGYQTSQQQLNLPQLAFELARQVQDGNTRFQIRLDPPELGRIDVRLDIDKAGQVHARLTVEKAETLDLMQRDQRALERALQQAGLDGNKTSLEFSLKQNPFAGQDRQQREDGPAAAGNAPAGAEADEVPPIVNLYRGSLQASGVNIIA</sequence>
<accession>A0A178HYE2</accession>
<evidence type="ECO:0000313" key="4">
    <source>
        <dbReference type="Proteomes" id="UP000078389"/>
    </source>
</evidence>
<dbReference type="AlphaFoldDB" id="A0A178HYE2"/>
<keyword evidence="4" id="KW-1185">Reference proteome</keyword>
<dbReference type="Gene3D" id="3.30.750.140">
    <property type="match status" value="1"/>
</dbReference>
<feature type="compositionally biased region" description="Low complexity" evidence="1">
    <location>
        <begin position="453"/>
        <end position="463"/>
    </location>
</feature>
<dbReference type="Pfam" id="PF02120">
    <property type="entry name" value="Flg_hook"/>
    <property type="match status" value="1"/>
</dbReference>
<feature type="compositionally biased region" description="Low complexity" evidence="1">
    <location>
        <begin position="297"/>
        <end position="327"/>
    </location>
</feature>
<feature type="domain" description="Flagellar hook-length control protein-like C-terminal" evidence="2">
    <location>
        <begin position="360"/>
        <end position="432"/>
    </location>
</feature>
<gene>
    <name evidence="3" type="ORF">A3840_09680</name>
</gene>
<feature type="compositionally biased region" description="Low complexity" evidence="1">
    <location>
        <begin position="76"/>
        <end position="96"/>
    </location>
</feature>
<dbReference type="CDD" id="cd17470">
    <property type="entry name" value="T3SS_Flik_C"/>
    <property type="match status" value="1"/>
</dbReference>
<dbReference type="EMBL" id="LVVY01000082">
    <property type="protein sequence ID" value="OAM77490.1"/>
    <property type="molecule type" value="Genomic_DNA"/>
</dbReference>
<organism evidence="3 4">
    <name type="scientific">Devosia elaeis</name>
    <dbReference type="NCBI Taxonomy" id="1770058"/>
    <lineage>
        <taxon>Bacteria</taxon>
        <taxon>Pseudomonadati</taxon>
        <taxon>Pseudomonadota</taxon>
        <taxon>Alphaproteobacteria</taxon>
        <taxon>Hyphomicrobiales</taxon>
        <taxon>Devosiaceae</taxon>
        <taxon>Devosia</taxon>
    </lineage>
</organism>
<feature type="region of interest" description="Disordered" evidence="1">
    <location>
        <begin position="249"/>
        <end position="327"/>
    </location>
</feature>
<dbReference type="Proteomes" id="UP000078389">
    <property type="component" value="Unassembled WGS sequence"/>
</dbReference>
<feature type="compositionally biased region" description="Basic and acidic residues" evidence="1">
    <location>
        <begin position="280"/>
        <end position="294"/>
    </location>
</feature>
<comment type="caution">
    <text evidence="3">The sequence shown here is derived from an EMBL/GenBank/DDBJ whole genome shotgun (WGS) entry which is preliminary data.</text>
</comment>
<dbReference type="InterPro" id="IPR021136">
    <property type="entry name" value="Flagellar_hook_control-like_C"/>
</dbReference>
<evidence type="ECO:0000256" key="1">
    <source>
        <dbReference type="SAM" id="MobiDB-lite"/>
    </source>
</evidence>
<protein>
    <recommendedName>
        <fullName evidence="2">Flagellar hook-length control protein-like C-terminal domain-containing protein</fullName>
    </recommendedName>
</protein>
<feature type="region of interest" description="Disordered" evidence="1">
    <location>
        <begin position="443"/>
        <end position="464"/>
    </location>
</feature>
<evidence type="ECO:0000259" key="2">
    <source>
        <dbReference type="Pfam" id="PF02120"/>
    </source>
</evidence>
<feature type="compositionally biased region" description="Polar residues" evidence="1">
    <location>
        <begin position="58"/>
        <end position="75"/>
    </location>
</feature>
<proteinExistence type="predicted"/>
<dbReference type="STRING" id="1770058.A3840_09680"/>